<feature type="compositionally biased region" description="Polar residues" evidence="1">
    <location>
        <begin position="18"/>
        <end position="37"/>
    </location>
</feature>
<dbReference type="Proteomes" id="UP001283361">
    <property type="component" value="Unassembled WGS sequence"/>
</dbReference>
<sequence length="126" mass="14144">MDISFNLIRELEEYSASGINDSENSHGNHNASLNVDTPKSLEAHSTNEEFGEKELLIDGANVKPSEKTLSTKWRRSFYAGETEMDSETPSSETNTENTFVTAKYSAKENDARRQAGQSCTERQYLK</sequence>
<feature type="compositionally biased region" description="Basic and acidic residues" evidence="1">
    <location>
        <begin position="39"/>
        <end position="54"/>
    </location>
</feature>
<keyword evidence="3" id="KW-1185">Reference proteome</keyword>
<name>A0AAE0YCA6_9GAST</name>
<comment type="caution">
    <text evidence="2">The sequence shown here is derived from an EMBL/GenBank/DDBJ whole genome shotgun (WGS) entry which is preliminary data.</text>
</comment>
<feature type="compositionally biased region" description="Low complexity" evidence="1">
    <location>
        <begin position="87"/>
        <end position="98"/>
    </location>
</feature>
<proteinExistence type="predicted"/>
<evidence type="ECO:0000256" key="1">
    <source>
        <dbReference type="SAM" id="MobiDB-lite"/>
    </source>
</evidence>
<dbReference type="AlphaFoldDB" id="A0AAE0YCA6"/>
<dbReference type="EMBL" id="JAWDGP010006468">
    <property type="protein sequence ID" value="KAK3740444.1"/>
    <property type="molecule type" value="Genomic_DNA"/>
</dbReference>
<feature type="region of interest" description="Disordered" evidence="1">
    <location>
        <begin position="80"/>
        <end position="126"/>
    </location>
</feature>
<accession>A0AAE0YCA6</accession>
<reference evidence="2" key="1">
    <citation type="journal article" date="2023" name="G3 (Bethesda)">
        <title>A reference genome for the long-term kleptoplast-retaining sea slug Elysia crispata morphotype clarki.</title>
        <authorList>
            <person name="Eastman K.E."/>
            <person name="Pendleton A.L."/>
            <person name="Shaikh M.A."/>
            <person name="Suttiyut T."/>
            <person name="Ogas R."/>
            <person name="Tomko P."/>
            <person name="Gavelis G."/>
            <person name="Widhalm J.R."/>
            <person name="Wisecaver J.H."/>
        </authorList>
    </citation>
    <scope>NUCLEOTIDE SEQUENCE</scope>
    <source>
        <strain evidence="2">ECLA1</strain>
    </source>
</reference>
<feature type="compositionally biased region" description="Polar residues" evidence="1">
    <location>
        <begin position="115"/>
        <end position="126"/>
    </location>
</feature>
<evidence type="ECO:0000313" key="2">
    <source>
        <dbReference type="EMBL" id="KAK3740444.1"/>
    </source>
</evidence>
<protein>
    <submittedName>
        <fullName evidence="2">Uncharacterized protein</fullName>
    </submittedName>
</protein>
<evidence type="ECO:0000313" key="3">
    <source>
        <dbReference type="Proteomes" id="UP001283361"/>
    </source>
</evidence>
<gene>
    <name evidence="2" type="ORF">RRG08_000433</name>
</gene>
<organism evidence="2 3">
    <name type="scientific">Elysia crispata</name>
    <name type="common">lettuce slug</name>
    <dbReference type="NCBI Taxonomy" id="231223"/>
    <lineage>
        <taxon>Eukaryota</taxon>
        <taxon>Metazoa</taxon>
        <taxon>Spiralia</taxon>
        <taxon>Lophotrochozoa</taxon>
        <taxon>Mollusca</taxon>
        <taxon>Gastropoda</taxon>
        <taxon>Heterobranchia</taxon>
        <taxon>Euthyneura</taxon>
        <taxon>Panpulmonata</taxon>
        <taxon>Sacoglossa</taxon>
        <taxon>Placobranchoidea</taxon>
        <taxon>Plakobranchidae</taxon>
        <taxon>Elysia</taxon>
    </lineage>
</organism>
<feature type="region of interest" description="Disordered" evidence="1">
    <location>
        <begin position="18"/>
        <end position="54"/>
    </location>
</feature>